<keyword evidence="1" id="KW-0805">Transcription regulation</keyword>
<keyword evidence="3" id="KW-0804">Transcription</keyword>
<dbReference type="OrthoDB" id="5243844at2"/>
<accession>A0A5C4LY16</accession>
<dbReference type="Gene3D" id="1.20.120.530">
    <property type="entry name" value="GntR ligand-binding domain-like"/>
    <property type="match status" value="1"/>
</dbReference>
<keyword evidence="6" id="KW-1185">Reference proteome</keyword>
<dbReference type="InterPro" id="IPR036388">
    <property type="entry name" value="WH-like_DNA-bd_sf"/>
</dbReference>
<dbReference type="Pfam" id="PF00392">
    <property type="entry name" value="GntR"/>
    <property type="match status" value="1"/>
</dbReference>
<dbReference type="PANTHER" id="PTHR43537">
    <property type="entry name" value="TRANSCRIPTIONAL REGULATOR, GNTR FAMILY"/>
    <property type="match status" value="1"/>
</dbReference>
<name>A0A5C4LY16_9PSEU</name>
<dbReference type="Proteomes" id="UP000305546">
    <property type="component" value="Unassembled WGS sequence"/>
</dbReference>
<dbReference type="InterPro" id="IPR011711">
    <property type="entry name" value="GntR_C"/>
</dbReference>
<protein>
    <submittedName>
        <fullName evidence="5">GntR family transcriptional regulator</fullName>
    </submittedName>
</protein>
<dbReference type="CDD" id="cd07377">
    <property type="entry name" value="WHTH_GntR"/>
    <property type="match status" value="1"/>
</dbReference>
<gene>
    <name evidence="5" type="ORF">FG385_18270</name>
</gene>
<reference evidence="5 6" key="1">
    <citation type="submission" date="2019-06" db="EMBL/GenBank/DDBJ databases">
        <title>Amycolatopsis alkalitolerans sp. nov., isolated from Gastrodia elata Blume.</title>
        <authorList>
            <person name="Narsing Rao M.P."/>
            <person name="Li W.J."/>
        </authorList>
    </citation>
    <scope>NUCLEOTIDE SEQUENCE [LARGE SCALE GENOMIC DNA]</scope>
    <source>
        <strain evidence="5 6">SYSUP0005</strain>
    </source>
</reference>
<dbReference type="Pfam" id="PF07729">
    <property type="entry name" value="FCD"/>
    <property type="match status" value="1"/>
</dbReference>
<dbReference type="SMART" id="SM00895">
    <property type="entry name" value="FCD"/>
    <property type="match status" value="1"/>
</dbReference>
<evidence type="ECO:0000259" key="4">
    <source>
        <dbReference type="PROSITE" id="PS50949"/>
    </source>
</evidence>
<comment type="caution">
    <text evidence="5">The sequence shown here is derived from an EMBL/GenBank/DDBJ whole genome shotgun (WGS) entry which is preliminary data.</text>
</comment>
<evidence type="ECO:0000256" key="3">
    <source>
        <dbReference type="ARBA" id="ARBA00023163"/>
    </source>
</evidence>
<dbReference type="AlphaFoldDB" id="A0A5C4LY16"/>
<dbReference type="SUPFAM" id="SSF46785">
    <property type="entry name" value="Winged helix' DNA-binding domain"/>
    <property type="match status" value="1"/>
</dbReference>
<dbReference type="SUPFAM" id="SSF48008">
    <property type="entry name" value="GntR ligand-binding domain-like"/>
    <property type="match status" value="1"/>
</dbReference>
<organism evidence="5 6">
    <name type="scientific">Amycolatopsis alkalitolerans</name>
    <dbReference type="NCBI Taxonomy" id="2547244"/>
    <lineage>
        <taxon>Bacteria</taxon>
        <taxon>Bacillati</taxon>
        <taxon>Actinomycetota</taxon>
        <taxon>Actinomycetes</taxon>
        <taxon>Pseudonocardiales</taxon>
        <taxon>Pseudonocardiaceae</taxon>
        <taxon>Amycolatopsis</taxon>
    </lineage>
</organism>
<dbReference type="GO" id="GO:0003700">
    <property type="term" value="F:DNA-binding transcription factor activity"/>
    <property type="evidence" value="ECO:0007669"/>
    <property type="project" value="InterPro"/>
</dbReference>
<feature type="domain" description="HTH gntR-type" evidence="4">
    <location>
        <begin position="7"/>
        <end position="74"/>
    </location>
</feature>
<evidence type="ECO:0000313" key="5">
    <source>
        <dbReference type="EMBL" id="TNC24369.1"/>
    </source>
</evidence>
<dbReference type="PANTHER" id="PTHR43537:SF24">
    <property type="entry name" value="GLUCONATE OPERON TRANSCRIPTIONAL REPRESSOR"/>
    <property type="match status" value="1"/>
</dbReference>
<sequence length="219" mass="24224">MQPAQRRGLADEAADRIRDEIFAGRFAPGSALREAELAASLQVSRGSVREGLAVLEREGLVQSVWHRGTHVIGLTESDIDEVYAVRGALDRLAATSAAARASAGQLDELDHLVDRMAKETDGTRVLALDLEFHEAIYRAAGNRRLLDAWYAVRSQVRLFQSHRIRVGRERYRARAWGEHHELATLIRAGETDRLGAAAEEHVHSARRALLEGLAQPPKS</sequence>
<dbReference type="EMBL" id="VDFW01000015">
    <property type="protein sequence ID" value="TNC24369.1"/>
    <property type="molecule type" value="Genomic_DNA"/>
</dbReference>
<dbReference type="PRINTS" id="PR00035">
    <property type="entry name" value="HTHGNTR"/>
</dbReference>
<dbReference type="RefSeq" id="WP_139097968.1">
    <property type="nucleotide sequence ID" value="NZ_VDFW01000015.1"/>
</dbReference>
<proteinExistence type="predicted"/>
<dbReference type="SMART" id="SM00345">
    <property type="entry name" value="HTH_GNTR"/>
    <property type="match status" value="1"/>
</dbReference>
<dbReference type="Gene3D" id="1.10.10.10">
    <property type="entry name" value="Winged helix-like DNA-binding domain superfamily/Winged helix DNA-binding domain"/>
    <property type="match status" value="1"/>
</dbReference>
<dbReference type="InterPro" id="IPR000524">
    <property type="entry name" value="Tscrpt_reg_HTH_GntR"/>
</dbReference>
<keyword evidence="2" id="KW-0238">DNA-binding</keyword>
<evidence type="ECO:0000256" key="2">
    <source>
        <dbReference type="ARBA" id="ARBA00023125"/>
    </source>
</evidence>
<evidence type="ECO:0000256" key="1">
    <source>
        <dbReference type="ARBA" id="ARBA00023015"/>
    </source>
</evidence>
<dbReference type="InterPro" id="IPR008920">
    <property type="entry name" value="TF_FadR/GntR_C"/>
</dbReference>
<dbReference type="GO" id="GO:0003677">
    <property type="term" value="F:DNA binding"/>
    <property type="evidence" value="ECO:0007669"/>
    <property type="project" value="UniProtKB-KW"/>
</dbReference>
<dbReference type="PROSITE" id="PS50949">
    <property type="entry name" value="HTH_GNTR"/>
    <property type="match status" value="1"/>
</dbReference>
<dbReference type="InterPro" id="IPR036390">
    <property type="entry name" value="WH_DNA-bd_sf"/>
</dbReference>
<evidence type="ECO:0000313" key="6">
    <source>
        <dbReference type="Proteomes" id="UP000305546"/>
    </source>
</evidence>